<dbReference type="RefSeq" id="WP_109985286.1">
    <property type="nucleotide sequence ID" value="NZ_JAJUIE010000055.1"/>
</dbReference>
<dbReference type="Pfam" id="PF02311">
    <property type="entry name" value="AraC_binding"/>
    <property type="match status" value="1"/>
</dbReference>
<organism evidence="5 6">
    <name type="scientific">Gracilibacillus dipsosauri</name>
    <dbReference type="NCBI Taxonomy" id="178340"/>
    <lineage>
        <taxon>Bacteria</taxon>
        <taxon>Bacillati</taxon>
        <taxon>Bacillota</taxon>
        <taxon>Bacilli</taxon>
        <taxon>Bacillales</taxon>
        <taxon>Bacillaceae</taxon>
        <taxon>Gracilibacillus</taxon>
    </lineage>
</organism>
<reference evidence="5 6" key="1">
    <citation type="submission" date="2018-05" db="EMBL/GenBank/DDBJ databases">
        <title>Genomic analysis of Gracilibacillus dipsosauri DD1 reveals novel features of a salt-tolerant amylase.</title>
        <authorList>
            <person name="Deutch C.E."/>
            <person name="Yang S."/>
        </authorList>
    </citation>
    <scope>NUCLEOTIDE SEQUENCE [LARGE SCALE GENOMIC DNA]</scope>
    <source>
        <strain evidence="5 6">DD1</strain>
    </source>
</reference>
<sequence length="310" mass="37132">MDKFENFHFFYRRMGANLNEKDYLFHSQDFYVHSHDYFEIYMFHRGDCKYLLNNQIIQLHENDIIVMNGSALHGPAPNHNVPYERSVINFSPEWIRAIINRLNVPEILTPFNQLENILLRDICPKKFEEIQGLLKKIHEKQLTMMSHTELTIERRMLEGVTTTLLIELLFIIYELTKTQVVPVPTGKNHKIMQVNEIMTWIDYHYHENLSLDQISEQLHISKYYMSRIFKSVTGITIMQYMMRRKLLRAKYLLDIYPEKSVLDVALESGFVSAAHFSRKFRKFYYVTPSEYRSRENKGDMSSMLRNYYEL</sequence>
<dbReference type="GO" id="GO:0003700">
    <property type="term" value="F:DNA-binding transcription factor activity"/>
    <property type="evidence" value="ECO:0007669"/>
    <property type="project" value="InterPro"/>
</dbReference>
<feature type="domain" description="HTH araC/xylS-type" evidence="4">
    <location>
        <begin position="195"/>
        <end position="294"/>
    </location>
</feature>
<dbReference type="PANTHER" id="PTHR43280:SF28">
    <property type="entry name" value="HTH-TYPE TRANSCRIPTIONAL ACTIVATOR RHAS"/>
    <property type="match status" value="1"/>
</dbReference>
<dbReference type="OrthoDB" id="2713997at2"/>
<comment type="caution">
    <text evidence="5">The sequence shown here is derived from an EMBL/GenBank/DDBJ whole genome shotgun (WGS) entry which is preliminary data.</text>
</comment>
<dbReference type="PRINTS" id="PR00032">
    <property type="entry name" value="HTHARAC"/>
</dbReference>
<evidence type="ECO:0000256" key="1">
    <source>
        <dbReference type="ARBA" id="ARBA00023015"/>
    </source>
</evidence>
<keyword evidence="1" id="KW-0805">Transcription regulation</keyword>
<accession>A0A317KXG0</accession>
<dbReference type="GO" id="GO:0043565">
    <property type="term" value="F:sequence-specific DNA binding"/>
    <property type="evidence" value="ECO:0007669"/>
    <property type="project" value="InterPro"/>
</dbReference>
<dbReference type="PANTHER" id="PTHR43280">
    <property type="entry name" value="ARAC-FAMILY TRANSCRIPTIONAL REGULATOR"/>
    <property type="match status" value="1"/>
</dbReference>
<evidence type="ECO:0000313" key="5">
    <source>
        <dbReference type="EMBL" id="PWU67188.1"/>
    </source>
</evidence>
<dbReference type="EMBL" id="QGTD01000018">
    <property type="protein sequence ID" value="PWU67188.1"/>
    <property type="molecule type" value="Genomic_DNA"/>
</dbReference>
<dbReference type="SMART" id="SM00342">
    <property type="entry name" value="HTH_ARAC"/>
    <property type="match status" value="1"/>
</dbReference>
<dbReference type="AlphaFoldDB" id="A0A317KXG0"/>
<dbReference type="Pfam" id="PF12833">
    <property type="entry name" value="HTH_18"/>
    <property type="match status" value="1"/>
</dbReference>
<dbReference type="InterPro" id="IPR037923">
    <property type="entry name" value="HTH-like"/>
</dbReference>
<evidence type="ECO:0000313" key="6">
    <source>
        <dbReference type="Proteomes" id="UP000245624"/>
    </source>
</evidence>
<name>A0A317KXG0_9BACI</name>
<proteinExistence type="predicted"/>
<dbReference type="PROSITE" id="PS01124">
    <property type="entry name" value="HTH_ARAC_FAMILY_2"/>
    <property type="match status" value="1"/>
</dbReference>
<dbReference type="Gene3D" id="1.10.10.60">
    <property type="entry name" value="Homeodomain-like"/>
    <property type="match status" value="2"/>
</dbReference>
<evidence type="ECO:0000256" key="3">
    <source>
        <dbReference type="ARBA" id="ARBA00023163"/>
    </source>
</evidence>
<keyword evidence="6" id="KW-1185">Reference proteome</keyword>
<evidence type="ECO:0000259" key="4">
    <source>
        <dbReference type="PROSITE" id="PS01124"/>
    </source>
</evidence>
<dbReference type="InterPro" id="IPR003313">
    <property type="entry name" value="AraC-bd"/>
</dbReference>
<dbReference type="Proteomes" id="UP000245624">
    <property type="component" value="Unassembled WGS sequence"/>
</dbReference>
<dbReference type="InterPro" id="IPR020449">
    <property type="entry name" value="Tscrpt_reg_AraC-type_HTH"/>
</dbReference>
<dbReference type="SUPFAM" id="SSF46689">
    <property type="entry name" value="Homeodomain-like"/>
    <property type="match status" value="2"/>
</dbReference>
<keyword evidence="3" id="KW-0804">Transcription</keyword>
<dbReference type="InterPro" id="IPR018060">
    <property type="entry name" value="HTH_AraC"/>
</dbReference>
<dbReference type="SUPFAM" id="SSF51215">
    <property type="entry name" value="Regulatory protein AraC"/>
    <property type="match status" value="1"/>
</dbReference>
<evidence type="ECO:0000256" key="2">
    <source>
        <dbReference type="ARBA" id="ARBA00023125"/>
    </source>
</evidence>
<dbReference type="InterPro" id="IPR009057">
    <property type="entry name" value="Homeodomain-like_sf"/>
</dbReference>
<protein>
    <submittedName>
        <fullName evidence="5">AraC family transcriptional regulator</fullName>
    </submittedName>
</protein>
<gene>
    <name evidence="5" type="ORF">DLJ74_16575</name>
</gene>
<keyword evidence="2" id="KW-0238">DNA-binding</keyword>